<protein>
    <submittedName>
        <fullName evidence="3">Uncharacterized protein</fullName>
    </submittedName>
</protein>
<feature type="transmembrane region" description="Helical" evidence="2">
    <location>
        <begin position="110"/>
        <end position="130"/>
    </location>
</feature>
<dbReference type="SUPFAM" id="SSF53474">
    <property type="entry name" value="alpha/beta-Hydrolases"/>
    <property type="match status" value="1"/>
</dbReference>
<reference evidence="3" key="2">
    <citation type="submission" date="2023-05" db="EMBL/GenBank/DDBJ databases">
        <authorList>
            <consortium name="Lawrence Berkeley National Laboratory"/>
            <person name="Steindorff A."/>
            <person name="Hensen N."/>
            <person name="Bonometti L."/>
            <person name="Westerberg I."/>
            <person name="Brannstrom I.O."/>
            <person name="Guillou S."/>
            <person name="Cros-Aarteil S."/>
            <person name="Calhoun S."/>
            <person name="Haridas S."/>
            <person name="Kuo A."/>
            <person name="Mondo S."/>
            <person name="Pangilinan J."/>
            <person name="Riley R."/>
            <person name="Labutti K."/>
            <person name="Andreopoulos B."/>
            <person name="Lipzen A."/>
            <person name="Chen C."/>
            <person name="Yanf M."/>
            <person name="Daum C."/>
            <person name="Ng V."/>
            <person name="Clum A."/>
            <person name="Ohm R."/>
            <person name="Martin F."/>
            <person name="Silar P."/>
            <person name="Natvig D."/>
            <person name="Lalanne C."/>
            <person name="Gautier V."/>
            <person name="Ament-Velasquez S.L."/>
            <person name="Kruys A."/>
            <person name="Hutchinson M.I."/>
            <person name="Powell A.J."/>
            <person name="Barry K."/>
            <person name="Miller A.N."/>
            <person name="Grigoriev I.V."/>
            <person name="Debuchy R."/>
            <person name="Gladieux P."/>
            <person name="Thoren M.H."/>
            <person name="Johannesson H."/>
        </authorList>
    </citation>
    <scope>NUCLEOTIDE SEQUENCE</scope>
    <source>
        <strain evidence="3">PSN293</strain>
    </source>
</reference>
<proteinExistence type="predicted"/>
<dbReference type="AlphaFoldDB" id="A0AAN6YFE2"/>
<evidence type="ECO:0000256" key="2">
    <source>
        <dbReference type="SAM" id="Phobius"/>
    </source>
</evidence>
<sequence length="556" mass="61431">MYLSSHLVFVYLLSVIALIAGLAVMARRVSAAAEGPRASSSGSNQTRFFGSQLGGQAIINYSYTDLPHRLMAFDVYYFFKFLWALPYIVLPLTPTDSGELSELAFTRKNWFCIAIHFVLCILQVLFIVALPLLTLIPVWTAVVAICLFLLLNRLLAGLLNGKTVEYHSDPEFAPALPEHSHEQWIFINGVAAGEHWMKSNLNRLALTFKRPILGVHNKTNGILFDVIECLIQRNLSYATTDVRVAYAIIKEKLYNPQYSKVVFILHSQGGIEGSLVIDWLLQELPQNLLAKLEVYTFGNASNHFNNPHRHIHSQTTALSNPLAGSTDSTNYAAVSDEAPTPRQGDQAPPSAAPKDTFKLSRRISSIPALTSETSSISPSAISGRVIGHIEHYAHTSDFVALWGVLHFATSAPGTHILPRYIGRLFARTSTRGGHQFIQHYLDGMFPLARDPVTGKLTGCLEEGNEFMESEVVVGVAGDEQRHAREVVDATEVEVHSVSPVLQKGRMRSRLEGEGGAAVVKVKQLSRLWEYRNGRSPEEKPPLLAVDEDGILRSATL</sequence>
<keyword evidence="2" id="KW-0472">Membrane</keyword>
<name>A0AAN6YFE2_9PEZI</name>
<organism evidence="3 4">
    <name type="scientific">Rhypophila decipiens</name>
    <dbReference type="NCBI Taxonomy" id="261697"/>
    <lineage>
        <taxon>Eukaryota</taxon>
        <taxon>Fungi</taxon>
        <taxon>Dikarya</taxon>
        <taxon>Ascomycota</taxon>
        <taxon>Pezizomycotina</taxon>
        <taxon>Sordariomycetes</taxon>
        <taxon>Sordariomycetidae</taxon>
        <taxon>Sordariales</taxon>
        <taxon>Naviculisporaceae</taxon>
        <taxon>Rhypophila</taxon>
    </lineage>
</organism>
<evidence type="ECO:0000256" key="1">
    <source>
        <dbReference type="SAM" id="MobiDB-lite"/>
    </source>
</evidence>
<feature type="transmembrane region" description="Helical" evidence="2">
    <location>
        <begin position="70"/>
        <end position="90"/>
    </location>
</feature>
<keyword evidence="4" id="KW-1185">Reference proteome</keyword>
<feature type="transmembrane region" description="Helical" evidence="2">
    <location>
        <begin position="136"/>
        <end position="155"/>
    </location>
</feature>
<reference evidence="3" key="1">
    <citation type="journal article" date="2023" name="Mol. Phylogenet. Evol.">
        <title>Genome-scale phylogeny and comparative genomics of the fungal order Sordariales.</title>
        <authorList>
            <person name="Hensen N."/>
            <person name="Bonometti L."/>
            <person name="Westerberg I."/>
            <person name="Brannstrom I.O."/>
            <person name="Guillou S."/>
            <person name="Cros-Aarteil S."/>
            <person name="Calhoun S."/>
            <person name="Haridas S."/>
            <person name="Kuo A."/>
            <person name="Mondo S."/>
            <person name="Pangilinan J."/>
            <person name="Riley R."/>
            <person name="LaButti K."/>
            <person name="Andreopoulos B."/>
            <person name="Lipzen A."/>
            <person name="Chen C."/>
            <person name="Yan M."/>
            <person name="Daum C."/>
            <person name="Ng V."/>
            <person name="Clum A."/>
            <person name="Steindorff A."/>
            <person name="Ohm R.A."/>
            <person name="Martin F."/>
            <person name="Silar P."/>
            <person name="Natvig D.O."/>
            <person name="Lalanne C."/>
            <person name="Gautier V."/>
            <person name="Ament-Velasquez S.L."/>
            <person name="Kruys A."/>
            <person name="Hutchinson M.I."/>
            <person name="Powell A.J."/>
            <person name="Barry K."/>
            <person name="Miller A.N."/>
            <person name="Grigoriev I.V."/>
            <person name="Debuchy R."/>
            <person name="Gladieux P."/>
            <person name="Hiltunen Thoren M."/>
            <person name="Johannesson H."/>
        </authorList>
    </citation>
    <scope>NUCLEOTIDE SEQUENCE</scope>
    <source>
        <strain evidence="3">PSN293</strain>
    </source>
</reference>
<feature type="region of interest" description="Disordered" evidence="1">
    <location>
        <begin position="332"/>
        <end position="354"/>
    </location>
</feature>
<dbReference type="PANTHER" id="PTHR42044">
    <property type="entry name" value="DUF676 DOMAIN-CONTAINING PROTEIN-RELATED"/>
    <property type="match status" value="1"/>
</dbReference>
<evidence type="ECO:0000313" key="4">
    <source>
        <dbReference type="Proteomes" id="UP001301769"/>
    </source>
</evidence>
<comment type="caution">
    <text evidence="3">The sequence shown here is derived from an EMBL/GenBank/DDBJ whole genome shotgun (WGS) entry which is preliminary data.</text>
</comment>
<evidence type="ECO:0000313" key="3">
    <source>
        <dbReference type="EMBL" id="KAK4218328.1"/>
    </source>
</evidence>
<keyword evidence="2" id="KW-1133">Transmembrane helix</keyword>
<keyword evidence="2" id="KW-0812">Transmembrane</keyword>
<dbReference type="Proteomes" id="UP001301769">
    <property type="component" value="Unassembled WGS sequence"/>
</dbReference>
<gene>
    <name evidence="3" type="ORF">QBC37DRAFT_412261</name>
</gene>
<accession>A0AAN6YFE2</accession>
<dbReference type="PANTHER" id="PTHR42044:SF1">
    <property type="entry name" value="DUF676 DOMAIN-CONTAINING PROTEIN"/>
    <property type="match status" value="1"/>
</dbReference>
<dbReference type="EMBL" id="MU858053">
    <property type="protein sequence ID" value="KAK4218328.1"/>
    <property type="molecule type" value="Genomic_DNA"/>
</dbReference>
<dbReference type="InterPro" id="IPR029058">
    <property type="entry name" value="AB_hydrolase_fold"/>
</dbReference>